<name>A0A1I4CT19_9PROT</name>
<dbReference type="InterPro" id="IPR006139">
    <property type="entry name" value="D-isomer_2_OHA_DH_cat_dom"/>
</dbReference>
<dbReference type="GO" id="GO:0016616">
    <property type="term" value="F:oxidoreductase activity, acting on the CH-OH group of donors, NAD or NADP as acceptor"/>
    <property type="evidence" value="ECO:0007669"/>
    <property type="project" value="InterPro"/>
</dbReference>
<gene>
    <name evidence="7" type="ORF">SAMN02745775_108157</name>
</gene>
<dbReference type="PANTHER" id="PTHR42789:SF1">
    <property type="entry name" value="D-ISOMER SPECIFIC 2-HYDROXYACID DEHYDROGENASE FAMILY PROTEIN (AFU_ORTHOLOGUE AFUA_6G10090)"/>
    <property type="match status" value="1"/>
</dbReference>
<keyword evidence="2 4" id="KW-0560">Oxidoreductase</keyword>
<comment type="similarity">
    <text evidence="1 4">Belongs to the D-isomer specific 2-hydroxyacid dehydrogenase family.</text>
</comment>
<sequence>MPHVICVRPIHEAAIEKMRSTEGVTVEILMDISPESLARNLPRADALIVRTIRIDRPFLAHCTNLRLLARHGVGYDAVDVPALTERGIPLTITPEANAVSVAEHALMLMLACARQLSGYDSNLRQAKPVWGGQANLPTFDLAGKTVLVVGFGRIGTRVAKLCAAFGMKVLVRDPNIGKGSIRGLGFTPVDDVMEAAAEADIVTIHCPSDASTRHMVNAPFLARMKKGAVFINTARGTLVDEAALDAALRAGHLGAAGIDVFHDEPVETAIPLLTAPNLIFTPHVAASTAEGLARMAMDAAEACLACFDGTLDPDIVVNKEVLAGRN</sequence>
<dbReference type="CDD" id="cd12173">
    <property type="entry name" value="PGDH_4"/>
    <property type="match status" value="1"/>
</dbReference>
<keyword evidence="3" id="KW-0520">NAD</keyword>
<dbReference type="Gene3D" id="3.40.50.720">
    <property type="entry name" value="NAD(P)-binding Rossmann-like Domain"/>
    <property type="match status" value="2"/>
</dbReference>
<dbReference type="PROSITE" id="PS00671">
    <property type="entry name" value="D_2_HYDROXYACID_DH_3"/>
    <property type="match status" value="1"/>
</dbReference>
<evidence type="ECO:0000256" key="4">
    <source>
        <dbReference type="RuleBase" id="RU003719"/>
    </source>
</evidence>
<dbReference type="SUPFAM" id="SSF52283">
    <property type="entry name" value="Formate/glycerate dehydrogenase catalytic domain-like"/>
    <property type="match status" value="1"/>
</dbReference>
<evidence type="ECO:0000256" key="2">
    <source>
        <dbReference type="ARBA" id="ARBA00023002"/>
    </source>
</evidence>
<dbReference type="InterPro" id="IPR036291">
    <property type="entry name" value="NAD(P)-bd_dom_sf"/>
</dbReference>
<dbReference type="SUPFAM" id="SSF51735">
    <property type="entry name" value="NAD(P)-binding Rossmann-fold domains"/>
    <property type="match status" value="1"/>
</dbReference>
<dbReference type="Proteomes" id="UP000199473">
    <property type="component" value="Unassembled WGS sequence"/>
</dbReference>
<protein>
    <submittedName>
        <fullName evidence="7">D-3-phosphoglycerate dehydrogenase</fullName>
    </submittedName>
</protein>
<evidence type="ECO:0000313" key="7">
    <source>
        <dbReference type="EMBL" id="SFK84045.1"/>
    </source>
</evidence>
<evidence type="ECO:0000256" key="1">
    <source>
        <dbReference type="ARBA" id="ARBA00005854"/>
    </source>
</evidence>
<dbReference type="Pfam" id="PF02826">
    <property type="entry name" value="2-Hacid_dh_C"/>
    <property type="match status" value="1"/>
</dbReference>
<dbReference type="EMBL" id="FOSQ01000008">
    <property type="protein sequence ID" value="SFK84045.1"/>
    <property type="molecule type" value="Genomic_DNA"/>
</dbReference>
<evidence type="ECO:0000313" key="8">
    <source>
        <dbReference type="Proteomes" id="UP000199473"/>
    </source>
</evidence>
<dbReference type="Pfam" id="PF00389">
    <property type="entry name" value="2-Hacid_dh"/>
    <property type="match status" value="1"/>
</dbReference>
<proteinExistence type="inferred from homology"/>
<dbReference type="STRING" id="1123062.SAMN02745775_108157"/>
<evidence type="ECO:0000259" key="5">
    <source>
        <dbReference type="Pfam" id="PF00389"/>
    </source>
</evidence>
<keyword evidence="8" id="KW-1185">Reference proteome</keyword>
<dbReference type="AlphaFoldDB" id="A0A1I4CT19"/>
<evidence type="ECO:0000259" key="6">
    <source>
        <dbReference type="Pfam" id="PF02826"/>
    </source>
</evidence>
<dbReference type="InterPro" id="IPR029753">
    <property type="entry name" value="D-isomer_DH_CS"/>
</dbReference>
<reference evidence="7 8" key="1">
    <citation type="submission" date="2016-10" db="EMBL/GenBank/DDBJ databases">
        <authorList>
            <person name="de Groot N.N."/>
        </authorList>
    </citation>
    <scope>NUCLEOTIDE SEQUENCE [LARGE SCALE GENOMIC DNA]</scope>
    <source>
        <strain evidence="7 8">DSM 19981</strain>
    </source>
</reference>
<feature type="domain" description="D-isomer specific 2-hydroxyacid dehydrogenase NAD-binding" evidence="6">
    <location>
        <begin position="106"/>
        <end position="285"/>
    </location>
</feature>
<dbReference type="OrthoDB" id="9793626at2"/>
<dbReference type="InterPro" id="IPR050857">
    <property type="entry name" value="D-2-hydroxyacid_DH"/>
</dbReference>
<dbReference type="RefSeq" id="WP_092961604.1">
    <property type="nucleotide sequence ID" value="NZ_FOSQ01000008.1"/>
</dbReference>
<dbReference type="InterPro" id="IPR006140">
    <property type="entry name" value="D-isomer_DH_NAD-bd"/>
</dbReference>
<accession>A0A1I4CT19</accession>
<evidence type="ECO:0000256" key="3">
    <source>
        <dbReference type="ARBA" id="ARBA00023027"/>
    </source>
</evidence>
<feature type="domain" description="D-isomer specific 2-hydroxyacid dehydrogenase catalytic" evidence="5">
    <location>
        <begin position="6"/>
        <end position="315"/>
    </location>
</feature>
<dbReference type="GO" id="GO:0051287">
    <property type="term" value="F:NAD binding"/>
    <property type="evidence" value="ECO:0007669"/>
    <property type="project" value="InterPro"/>
</dbReference>
<dbReference type="PANTHER" id="PTHR42789">
    <property type="entry name" value="D-ISOMER SPECIFIC 2-HYDROXYACID DEHYDROGENASE FAMILY PROTEIN (AFU_ORTHOLOGUE AFUA_6G10090)"/>
    <property type="match status" value="1"/>
</dbReference>
<organism evidence="7 8">
    <name type="scientific">Falsiroseomonas stagni DSM 19981</name>
    <dbReference type="NCBI Taxonomy" id="1123062"/>
    <lineage>
        <taxon>Bacteria</taxon>
        <taxon>Pseudomonadati</taxon>
        <taxon>Pseudomonadota</taxon>
        <taxon>Alphaproteobacteria</taxon>
        <taxon>Acetobacterales</taxon>
        <taxon>Roseomonadaceae</taxon>
        <taxon>Falsiroseomonas</taxon>
    </lineage>
</organism>